<dbReference type="PROSITE" id="PS01125">
    <property type="entry name" value="ROK"/>
    <property type="match status" value="1"/>
</dbReference>
<dbReference type="SUPFAM" id="SSF53067">
    <property type="entry name" value="Actin-like ATPase domain"/>
    <property type="match status" value="1"/>
</dbReference>
<dbReference type="GO" id="GO:0016301">
    <property type="term" value="F:kinase activity"/>
    <property type="evidence" value="ECO:0007669"/>
    <property type="project" value="UniProtKB-KW"/>
</dbReference>
<sequence>MSMTDGGESVMEGYDPHIEYAIGVDIGGTKINAGLVSSQGDVLHTVSLSTLAGQRKTMDRIILAIRTLMDEITAQQAGIQLQGIGVGSAGQMDWEAGRVRSASELIPGYAGTALKDLLQTQFQLPVIVDNDVNVLALTEKYLGSGKEVKDFICLALGTGVGGAIVVDGHLVHGSWGGAGELGHMSVDFKGPACVCGGTGCLEQYASGTTIARRMRDKLLLHNQSPENVDSREVLARWRAGDSLATELMEDTIAALGSAIASLIHIFNPKVIVIGGGVAEAGELLFEGIRREVRGRVMPSMLENVRIEAAYHGNLCGMIGAGLQVWEYSPNKVKRAEL</sequence>
<dbReference type="InterPro" id="IPR000600">
    <property type="entry name" value="ROK"/>
</dbReference>
<keyword evidence="2" id="KW-0808">Transferase</keyword>
<dbReference type="AlphaFoldDB" id="A0AAD0KLU6"/>
<dbReference type="InterPro" id="IPR049874">
    <property type="entry name" value="ROK_cs"/>
</dbReference>
<comment type="similarity">
    <text evidence="1">Belongs to the ROK (NagC/XylR) family.</text>
</comment>
<dbReference type="CDD" id="cd24068">
    <property type="entry name" value="ASKHA_NBD_ROK_FnNanK-like"/>
    <property type="match status" value="1"/>
</dbReference>
<reference evidence="2 3" key="1">
    <citation type="submission" date="2017-06" db="EMBL/GenBank/DDBJ databases">
        <title>Complete genome sequence of Paenibacillus odorifer CBA7130.</title>
        <authorList>
            <person name="Nam Y.-D."/>
            <person name="Kang J."/>
            <person name="Chung W.-H."/>
        </authorList>
    </citation>
    <scope>NUCLEOTIDE SEQUENCE [LARGE SCALE GENOMIC DNA]</scope>
    <source>
        <strain evidence="2 3">CBA7130</strain>
    </source>
</reference>
<dbReference type="InterPro" id="IPR043129">
    <property type="entry name" value="ATPase_NBD"/>
</dbReference>
<dbReference type="EMBL" id="CP021965">
    <property type="protein sequence ID" value="AWV33422.1"/>
    <property type="molecule type" value="Genomic_DNA"/>
</dbReference>
<accession>A0AAD0KLU6</accession>
<evidence type="ECO:0000256" key="1">
    <source>
        <dbReference type="ARBA" id="ARBA00006479"/>
    </source>
</evidence>
<dbReference type="Pfam" id="PF00480">
    <property type="entry name" value="ROK"/>
    <property type="match status" value="1"/>
</dbReference>
<gene>
    <name evidence="2" type="ORF">CD191_12785</name>
</gene>
<dbReference type="Proteomes" id="UP000249163">
    <property type="component" value="Chromosome"/>
</dbReference>
<name>A0AAD0KLU6_9BACL</name>
<evidence type="ECO:0000313" key="2">
    <source>
        <dbReference type="EMBL" id="AWV33422.1"/>
    </source>
</evidence>
<evidence type="ECO:0000313" key="3">
    <source>
        <dbReference type="Proteomes" id="UP000249163"/>
    </source>
</evidence>
<protein>
    <submittedName>
        <fullName evidence="2">Sugar kinase</fullName>
    </submittedName>
</protein>
<keyword evidence="2" id="KW-0418">Kinase</keyword>
<organism evidence="2 3">
    <name type="scientific">Paenibacillus odorifer</name>
    <dbReference type="NCBI Taxonomy" id="189426"/>
    <lineage>
        <taxon>Bacteria</taxon>
        <taxon>Bacillati</taxon>
        <taxon>Bacillota</taxon>
        <taxon>Bacilli</taxon>
        <taxon>Bacillales</taxon>
        <taxon>Paenibacillaceae</taxon>
        <taxon>Paenibacillus</taxon>
    </lineage>
</organism>
<dbReference type="PANTHER" id="PTHR18964">
    <property type="entry name" value="ROK (REPRESSOR, ORF, KINASE) FAMILY"/>
    <property type="match status" value="1"/>
</dbReference>
<dbReference type="Gene3D" id="3.30.420.40">
    <property type="match status" value="2"/>
</dbReference>
<dbReference type="PANTHER" id="PTHR18964:SF149">
    <property type="entry name" value="BIFUNCTIONAL UDP-N-ACETYLGLUCOSAMINE 2-EPIMERASE_N-ACETYLMANNOSAMINE KINASE"/>
    <property type="match status" value="1"/>
</dbReference>
<proteinExistence type="inferred from homology"/>